<gene>
    <name evidence="11" type="ORF">HMPREF3293_01449</name>
</gene>
<dbReference type="CDD" id="cd01948">
    <property type="entry name" value="EAL"/>
    <property type="match status" value="1"/>
</dbReference>
<dbReference type="Pfam" id="PF00563">
    <property type="entry name" value="EAL"/>
    <property type="match status" value="1"/>
</dbReference>
<evidence type="ECO:0000256" key="2">
    <source>
        <dbReference type="ARBA" id="ARBA00022448"/>
    </source>
</evidence>
<feature type="domain" description="EAL" evidence="9">
    <location>
        <begin position="454"/>
        <end position="707"/>
    </location>
</feature>
<dbReference type="InterPro" id="IPR003352">
    <property type="entry name" value="PTS_EIIC"/>
</dbReference>
<feature type="transmembrane region" description="Helical" evidence="8">
    <location>
        <begin position="174"/>
        <end position="195"/>
    </location>
</feature>
<comment type="caution">
    <text evidence="11">The sequence shown here is derived from an EMBL/GenBank/DDBJ whole genome shotgun (WGS) entry which is preliminary data.</text>
</comment>
<feature type="transmembrane region" description="Helical" evidence="8">
    <location>
        <begin position="315"/>
        <end position="335"/>
    </location>
</feature>
<dbReference type="Gene3D" id="3.20.20.450">
    <property type="entry name" value="EAL domain"/>
    <property type="match status" value="1"/>
</dbReference>
<feature type="domain" description="PTS EIIC type-3" evidence="10">
    <location>
        <begin position="5"/>
        <end position="408"/>
    </location>
</feature>
<dbReference type="Pfam" id="PF02378">
    <property type="entry name" value="PTS_EIIC"/>
    <property type="match status" value="1"/>
</dbReference>
<dbReference type="InterPro" id="IPR001633">
    <property type="entry name" value="EAL_dom"/>
</dbReference>
<keyword evidence="2" id="KW-0813">Transport</keyword>
<dbReference type="GO" id="GO:0005886">
    <property type="term" value="C:plasma membrane"/>
    <property type="evidence" value="ECO:0007669"/>
    <property type="project" value="UniProtKB-SubCell"/>
</dbReference>
<proteinExistence type="predicted"/>
<feature type="transmembrane region" description="Helical" evidence="8">
    <location>
        <begin position="28"/>
        <end position="46"/>
    </location>
</feature>
<dbReference type="STRING" id="626937.HMPREF3293_01449"/>
<evidence type="ECO:0000256" key="1">
    <source>
        <dbReference type="ARBA" id="ARBA00004651"/>
    </source>
</evidence>
<evidence type="ECO:0000313" key="11">
    <source>
        <dbReference type="EMBL" id="KXK65727.1"/>
    </source>
</evidence>
<protein>
    <submittedName>
        <fullName evidence="11">PTS system, lactose/cellobiose family IIC component</fullName>
    </submittedName>
</protein>
<feature type="transmembrane region" description="Helical" evidence="8">
    <location>
        <begin position="76"/>
        <end position="92"/>
    </location>
</feature>
<dbReference type="PANTHER" id="PTHR33989">
    <property type="match status" value="1"/>
</dbReference>
<accession>A0A136Q4Z2</accession>
<dbReference type="RefSeq" id="WP_066739829.1">
    <property type="nucleotide sequence ID" value="NZ_CABMOF010000004.1"/>
</dbReference>
<dbReference type="InterPro" id="IPR035919">
    <property type="entry name" value="EAL_sf"/>
</dbReference>
<dbReference type="PATRIC" id="fig|626937.4.peg.1430"/>
<evidence type="ECO:0000256" key="6">
    <source>
        <dbReference type="ARBA" id="ARBA00022989"/>
    </source>
</evidence>
<feature type="transmembrane region" description="Helical" evidence="8">
    <location>
        <begin position="104"/>
        <end position="122"/>
    </location>
</feature>
<comment type="subcellular location">
    <subcellularLocation>
        <location evidence="1">Cell membrane</location>
        <topology evidence="1">Multi-pass membrane protein</topology>
    </subcellularLocation>
</comment>
<keyword evidence="7 8" id="KW-0472">Membrane</keyword>
<dbReference type="EMBL" id="LSZW01000057">
    <property type="protein sequence ID" value="KXK65727.1"/>
    <property type="molecule type" value="Genomic_DNA"/>
</dbReference>
<name>A0A136Q4Z2_9FIRM</name>
<organism evidence="11 12">
    <name type="scientific">Christensenella minuta</name>
    <dbReference type="NCBI Taxonomy" id="626937"/>
    <lineage>
        <taxon>Bacteria</taxon>
        <taxon>Bacillati</taxon>
        <taxon>Bacillota</taxon>
        <taxon>Clostridia</taxon>
        <taxon>Christensenellales</taxon>
        <taxon>Christensenellaceae</taxon>
        <taxon>Christensenella</taxon>
    </lineage>
</organism>
<dbReference type="SMART" id="SM00052">
    <property type="entry name" value="EAL"/>
    <property type="match status" value="1"/>
</dbReference>
<keyword evidence="3" id="KW-1003">Cell membrane</keyword>
<sequence length="717" mass="79070">MFHAAAKLFQRFLDTIENSKVSRAIRKGLITAIPVLMIGSIALILLSLPVDTYQAFLAAFGGGVLGRVLSLVHSAAFDFLAIVFLITISYSYAQLCSNKMSMRIGVPVVALCCFMIMSGAGTESFSLSNFGVNGLFIAILTAVFSSVLFIKLSSVPGLATQVYADGTNHDFRTAFSMILPGALVLLIFASVNYVLTDILGAGNLPDLLADAMIRLFMGLGKGLLSGILFVFFLGTFWFFGIHGGNVMDNVSQQYFAGNVDINTANIAAGLPPTEILSKTFFDVFVFMGGCGAILCLVIAIILFSRRRSVRDIAKMGVAPTIFNINEFVIFGLPVVLNPVFFIPFVVTPIAITVISYLAVSLGIVPYVTQTVEWTTPAILSGYVATGSVAGSLLQIVNIAVGVLIYRPFIRLYEKKQVVNMKKDILELTELLCETEKGNKPPWFLNRSGHLGSVAKMLVTDLRHAIKTHQLTLYYQPQVKSTGECFGAEALLRWRHEIGGFISPPLMIELAREAGFLGELEWEILDMACAGLRGFCERLGRDFGLSFNITPDTLKDKDFFGQLQEIARRNAADPHNLWIEVTEQAVLSDTPELAQTMDRLRRAGYRLSLDDFGMGHTSLLYLQNNQFDQVKLDGSIVRDMLQNKRSCDIISSIVYLGKSLHFSVLAEYVEVPEQREKLLELGCNEFQGYLFSRPLPQDELAGLVLKWRERLQGNHKAD</sequence>
<keyword evidence="12" id="KW-1185">Reference proteome</keyword>
<dbReference type="NCBIfam" id="TIGR00410">
    <property type="entry name" value="lacE"/>
    <property type="match status" value="1"/>
</dbReference>
<evidence type="ECO:0000259" key="9">
    <source>
        <dbReference type="PROSITE" id="PS50883"/>
    </source>
</evidence>
<dbReference type="InterPro" id="IPR004501">
    <property type="entry name" value="PTS_EIIC_3"/>
</dbReference>
<dbReference type="Proteomes" id="UP000070366">
    <property type="component" value="Unassembled WGS sequence"/>
</dbReference>
<feature type="transmembrane region" description="Helical" evidence="8">
    <location>
        <begin position="379"/>
        <end position="405"/>
    </location>
</feature>
<dbReference type="GO" id="GO:0009401">
    <property type="term" value="P:phosphoenolpyruvate-dependent sugar phosphotransferase system"/>
    <property type="evidence" value="ECO:0007669"/>
    <property type="project" value="InterPro"/>
</dbReference>
<dbReference type="PROSITE" id="PS50883">
    <property type="entry name" value="EAL"/>
    <property type="match status" value="1"/>
</dbReference>
<feature type="transmembrane region" description="Helical" evidence="8">
    <location>
        <begin position="134"/>
        <end position="154"/>
    </location>
</feature>
<evidence type="ECO:0000256" key="4">
    <source>
        <dbReference type="ARBA" id="ARBA00022597"/>
    </source>
</evidence>
<dbReference type="InterPro" id="IPR051088">
    <property type="entry name" value="PTS_Sugar-EIIC/EIIB"/>
</dbReference>
<keyword evidence="4" id="KW-0762">Sugar transport</keyword>
<evidence type="ECO:0000256" key="5">
    <source>
        <dbReference type="ARBA" id="ARBA00022692"/>
    </source>
</evidence>
<evidence type="ECO:0000313" key="12">
    <source>
        <dbReference type="Proteomes" id="UP000070366"/>
    </source>
</evidence>
<evidence type="ECO:0000259" key="10">
    <source>
        <dbReference type="PROSITE" id="PS51105"/>
    </source>
</evidence>
<dbReference type="PANTHER" id="PTHR33989:SF4">
    <property type="entry name" value="PTS SYSTEM N,N'-DIACETYLCHITOBIOSE-SPECIFIC EIIC COMPONENT"/>
    <property type="match status" value="1"/>
</dbReference>
<dbReference type="GO" id="GO:0008982">
    <property type="term" value="F:protein-N(PI)-phosphohistidine-sugar phosphotransferase activity"/>
    <property type="evidence" value="ECO:0007669"/>
    <property type="project" value="InterPro"/>
</dbReference>
<keyword evidence="6 8" id="KW-1133">Transmembrane helix</keyword>
<evidence type="ECO:0000256" key="7">
    <source>
        <dbReference type="ARBA" id="ARBA00023136"/>
    </source>
</evidence>
<evidence type="ECO:0000256" key="8">
    <source>
        <dbReference type="SAM" id="Phobius"/>
    </source>
</evidence>
<keyword evidence="5 8" id="KW-0812">Transmembrane</keyword>
<dbReference type="SUPFAM" id="SSF141868">
    <property type="entry name" value="EAL domain-like"/>
    <property type="match status" value="1"/>
</dbReference>
<evidence type="ECO:0000256" key="3">
    <source>
        <dbReference type="ARBA" id="ARBA00022475"/>
    </source>
</evidence>
<feature type="transmembrane region" description="Helical" evidence="8">
    <location>
        <begin position="215"/>
        <end position="239"/>
    </location>
</feature>
<feature type="transmembrane region" description="Helical" evidence="8">
    <location>
        <begin position="280"/>
        <end position="303"/>
    </location>
</feature>
<feature type="transmembrane region" description="Helical" evidence="8">
    <location>
        <begin position="341"/>
        <end position="367"/>
    </location>
</feature>
<dbReference type="AlphaFoldDB" id="A0A136Q4Z2"/>
<reference evidence="11 12" key="1">
    <citation type="submission" date="2016-02" db="EMBL/GenBank/DDBJ databases">
        <authorList>
            <person name="Wen L."/>
            <person name="He K."/>
            <person name="Yang H."/>
        </authorList>
    </citation>
    <scope>NUCLEOTIDE SEQUENCE [LARGE SCALE GENOMIC DNA]</scope>
    <source>
        <strain evidence="11 12">DSM 22607</strain>
    </source>
</reference>
<dbReference type="PROSITE" id="PS51105">
    <property type="entry name" value="PTS_EIIC_TYPE_3"/>
    <property type="match status" value="1"/>
</dbReference>